<feature type="compositionally biased region" description="Polar residues" evidence="6">
    <location>
        <begin position="42"/>
        <end position="52"/>
    </location>
</feature>
<proteinExistence type="inferred from homology"/>
<dbReference type="GO" id="GO:0030655">
    <property type="term" value="P:beta-lactam antibiotic catabolic process"/>
    <property type="evidence" value="ECO:0007669"/>
    <property type="project" value="InterPro"/>
</dbReference>
<dbReference type="PANTHER" id="PTHR35333:SF3">
    <property type="entry name" value="BETA-LACTAMASE-TYPE TRANSPEPTIDASE FOLD CONTAINING PROTEIN"/>
    <property type="match status" value="1"/>
</dbReference>
<accession>A0A0L6CMT1</accession>
<evidence type="ECO:0000313" key="8">
    <source>
        <dbReference type="EMBL" id="KNX38945.1"/>
    </source>
</evidence>
<evidence type="ECO:0000256" key="1">
    <source>
        <dbReference type="ARBA" id="ARBA00009009"/>
    </source>
</evidence>
<feature type="region of interest" description="Disordered" evidence="6">
    <location>
        <begin position="25"/>
        <end position="60"/>
    </location>
</feature>
<dbReference type="GO" id="GO:0046677">
    <property type="term" value="P:response to antibiotic"/>
    <property type="evidence" value="ECO:0007669"/>
    <property type="project" value="UniProtKB-UniRule"/>
</dbReference>
<evidence type="ECO:0000256" key="5">
    <source>
        <dbReference type="RuleBase" id="RU361140"/>
    </source>
</evidence>
<dbReference type="AlphaFoldDB" id="A0A0L6CMT1"/>
<comment type="caution">
    <text evidence="8">The sequence shown here is derived from an EMBL/GenBank/DDBJ whole genome shotgun (WGS) entry which is preliminary data.</text>
</comment>
<feature type="domain" description="Beta-lactamase class A catalytic" evidence="7">
    <location>
        <begin position="71"/>
        <end position="286"/>
    </location>
</feature>
<evidence type="ECO:0000256" key="4">
    <source>
        <dbReference type="ARBA" id="ARBA00023251"/>
    </source>
</evidence>
<evidence type="ECO:0000313" key="9">
    <source>
        <dbReference type="Proteomes" id="UP000037397"/>
    </source>
</evidence>
<dbReference type="Gene3D" id="3.40.710.10">
    <property type="entry name" value="DD-peptidase/beta-lactamase superfamily"/>
    <property type="match status" value="1"/>
</dbReference>
<dbReference type="GO" id="GO:0008800">
    <property type="term" value="F:beta-lactamase activity"/>
    <property type="evidence" value="ECO:0007669"/>
    <property type="project" value="UniProtKB-UniRule"/>
</dbReference>
<keyword evidence="9" id="KW-1185">Reference proteome</keyword>
<dbReference type="InterPro" id="IPR023650">
    <property type="entry name" value="Beta-lactam_class-A_AS"/>
</dbReference>
<sequence>MLVAVEPSRRAVLTAATALPLAAMSSGCSSRSDSDSVRRPVTPTSSRGTSSAHPAPPALGPIAQKHAVRLGVYAVDTGSRREVRFHEDERFAYASTFKALASGLVLKKSGLAGLETAVAISAADLRPASPVSSRYVGKTMTMREIIDAAVRFSDNTAGNKLLTALGGPAGFGTSLQATLGDHVTRPSRYEVELSDGVPGDERDTSTARQLATDLRALLVDDVLPSPERAFLRDTMWRNTTGDTTIRAGVPKGWTVADKTGTASYGGRNDIAVIWPPDREPVVIAVLSTRDTQGSKGVDAVIAESTREVLRALGLVPAA</sequence>
<dbReference type="SUPFAM" id="SSF56601">
    <property type="entry name" value="beta-lactamase/transpeptidase-like"/>
    <property type="match status" value="1"/>
</dbReference>
<dbReference type="EC" id="3.5.2.6" evidence="2 5"/>
<comment type="catalytic activity">
    <reaction evidence="5">
        <text>a beta-lactam + H2O = a substituted beta-amino acid</text>
        <dbReference type="Rhea" id="RHEA:20401"/>
        <dbReference type="ChEBI" id="CHEBI:15377"/>
        <dbReference type="ChEBI" id="CHEBI:35627"/>
        <dbReference type="ChEBI" id="CHEBI:140347"/>
        <dbReference type="EC" id="3.5.2.6"/>
    </reaction>
</comment>
<dbReference type="PROSITE" id="PS00146">
    <property type="entry name" value="BETA_LACTAMASE_A"/>
    <property type="match status" value="1"/>
</dbReference>
<dbReference type="PANTHER" id="PTHR35333">
    <property type="entry name" value="BETA-LACTAMASE"/>
    <property type="match status" value="1"/>
</dbReference>
<dbReference type="InterPro" id="IPR000871">
    <property type="entry name" value="Beta-lactam_class-A"/>
</dbReference>
<name>A0A0L6CMT1_9MICO</name>
<keyword evidence="3 5" id="KW-0378">Hydrolase</keyword>
<dbReference type="Pfam" id="PF13354">
    <property type="entry name" value="Beta-lactamase2"/>
    <property type="match status" value="1"/>
</dbReference>
<evidence type="ECO:0000256" key="3">
    <source>
        <dbReference type="ARBA" id="ARBA00022801"/>
    </source>
</evidence>
<reference evidence="9" key="1">
    <citation type="submission" date="2015-03" db="EMBL/GenBank/DDBJ databases">
        <title>Luteipulveratus halotolerans sp. nov., a novel actinobacterium (Dermacoccaceae) from Sarawak, Malaysia.</title>
        <authorList>
            <person name="Juboi H."/>
            <person name="Basik A."/>
            <person name="Shamsul S.S."/>
            <person name="Arnold P."/>
            <person name="Schmitt E.K."/>
            <person name="Sanglier J.-J."/>
            <person name="Yeo T."/>
        </authorList>
    </citation>
    <scope>NUCLEOTIDE SEQUENCE [LARGE SCALE GENOMIC DNA]</scope>
    <source>
        <strain evidence="9">C296001</strain>
    </source>
</reference>
<evidence type="ECO:0000259" key="7">
    <source>
        <dbReference type="Pfam" id="PF13354"/>
    </source>
</evidence>
<protein>
    <recommendedName>
        <fullName evidence="2 5">Beta-lactamase</fullName>
        <ecNumber evidence="2 5">3.5.2.6</ecNumber>
    </recommendedName>
</protein>
<dbReference type="OrthoDB" id="9784149at2"/>
<evidence type="ECO:0000256" key="6">
    <source>
        <dbReference type="SAM" id="MobiDB-lite"/>
    </source>
</evidence>
<dbReference type="STRING" id="1631356.VV01_20320"/>
<dbReference type="InterPro" id="IPR045155">
    <property type="entry name" value="Beta-lactam_cat"/>
</dbReference>
<keyword evidence="4 5" id="KW-0046">Antibiotic resistance</keyword>
<dbReference type="Proteomes" id="UP000037397">
    <property type="component" value="Unassembled WGS sequence"/>
</dbReference>
<dbReference type="PATRIC" id="fig|1631356.3.peg.4084"/>
<dbReference type="NCBIfam" id="NF033103">
    <property type="entry name" value="bla_class_A"/>
    <property type="match status" value="1"/>
</dbReference>
<comment type="similarity">
    <text evidence="1 5">Belongs to the class-A beta-lactamase family.</text>
</comment>
<gene>
    <name evidence="8" type="ORF">VV01_20320</name>
</gene>
<evidence type="ECO:0000256" key="2">
    <source>
        <dbReference type="ARBA" id="ARBA00012865"/>
    </source>
</evidence>
<dbReference type="PRINTS" id="PR00118">
    <property type="entry name" value="BLACTAMASEA"/>
</dbReference>
<dbReference type="InterPro" id="IPR012338">
    <property type="entry name" value="Beta-lactam/transpept-like"/>
</dbReference>
<organism evidence="8 9">
    <name type="scientific">Luteipulveratus halotolerans</name>
    <dbReference type="NCBI Taxonomy" id="1631356"/>
    <lineage>
        <taxon>Bacteria</taxon>
        <taxon>Bacillati</taxon>
        <taxon>Actinomycetota</taxon>
        <taxon>Actinomycetes</taxon>
        <taxon>Micrococcales</taxon>
        <taxon>Dermacoccaceae</taxon>
        <taxon>Luteipulveratus</taxon>
    </lineage>
</organism>
<dbReference type="EMBL" id="LAIR01000002">
    <property type="protein sequence ID" value="KNX38945.1"/>
    <property type="molecule type" value="Genomic_DNA"/>
</dbReference>